<feature type="transmembrane region" description="Helical" evidence="1">
    <location>
        <begin position="118"/>
        <end position="138"/>
    </location>
</feature>
<name>A0ABP1D6Z4_9APHY</name>
<evidence type="ECO:0000313" key="2">
    <source>
        <dbReference type="EMBL" id="CAL1702823.1"/>
    </source>
</evidence>
<protein>
    <submittedName>
        <fullName evidence="2">Uncharacterized protein</fullName>
    </submittedName>
</protein>
<keyword evidence="1" id="KW-1133">Transmembrane helix</keyword>
<keyword evidence="3" id="KW-1185">Reference proteome</keyword>
<reference evidence="3" key="1">
    <citation type="submission" date="2024-04" db="EMBL/GenBank/DDBJ databases">
        <authorList>
            <person name="Shaw F."/>
            <person name="Minotto A."/>
        </authorList>
    </citation>
    <scope>NUCLEOTIDE SEQUENCE [LARGE SCALE GENOMIC DNA]</scope>
</reference>
<feature type="transmembrane region" description="Helical" evidence="1">
    <location>
        <begin position="54"/>
        <end position="73"/>
    </location>
</feature>
<feature type="transmembrane region" description="Helical" evidence="1">
    <location>
        <begin position="217"/>
        <end position="237"/>
    </location>
</feature>
<accession>A0ABP1D6Z4</accession>
<sequence length="365" mass="40136">MSLVDLLPPDVVANMQTAGYMAVAVVAAWTWDYFISTSDEVWMFTEHKFALPDVAYVFARFTSGGFLAASLAFLSAGDDDTCRAIGKVICWFGAFALPCNFVLFFLRVKAVFRRSPILVGIFAILWLSTLGSFTLPFSTTGERLLGSHNCVTTNVTPISSVGFLTVAIFDAIVFVMISIRLVSYSMADSWKERIFSFFSGQNMGFLSKAVLKTGQLYYLATVGVNIFVLFTLVTSSFPPALRAVLTMPTVALQNAMACRVYRLLKLGFIEEDPSILRTSLAQAYGGSRSLHYATGHTLPTGDDDGWDQDGRLTSIGMVNLSSNRSQRKMRPSQSPMQISINEEIEVSIEDAYVSTLRTSSKSEDV</sequence>
<proteinExistence type="predicted"/>
<feature type="transmembrane region" description="Helical" evidence="1">
    <location>
        <begin position="158"/>
        <end position="182"/>
    </location>
</feature>
<organism evidence="2 3">
    <name type="scientific">Somion occarium</name>
    <dbReference type="NCBI Taxonomy" id="3059160"/>
    <lineage>
        <taxon>Eukaryota</taxon>
        <taxon>Fungi</taxon>
        <taxon>Dikarya</taxon>
        <taxon>Basidiomycota</taxon>
        <taxon>Agaricomycotina</taxon>
        <taxon>Agaricomycetes</taxon>
        <taxon>Polyporales</taxon>
        <taxon>Cerrenaceae</taxon>
        <taxon>Somion</taxon>
    </lineage>
</organism>
<gene>
    <name evidence="2" type="ORF">GFSPODELE1_LOCUS4249</name>
</gene>
<dbReference type="Proteomes" id="UP001497453">
    <property type="component" value="Chromosome 2"/>
</dbReference>
<feature type="transmembrane region" description="Helical" evidence="1">
    <location>
        <begin position="12"/>
        <end position="34"/>
    </location>
</feature>
<keyword evidence="1" id="KW-0812">Transmembrane</keyword>
<feature type="transmembrane region" description="Helical" evidence="1">
    <location>
        <begin position="85"/>
        <end position="106"/>
    </location>
</feature>
<evidence type="ECO:0000256" key="1">
    <source>
        <dbReference type="SAM" id="Phobius"/>
    </source>
</evidence>
<evidence type="ECO:0000313" key="3">
    <source>
        <dbReference type="Proteomes" id="UP001497453"/>
    </source>
</evidence>
<dbReference type="EMBL" id="OZ037945">
    <property type="protein sequence ID" value="CAL1702823.1"/>
    <property type="molecule type" value="Genomic_DNA"/>
</dbReference>
<keyword evidence="1" id="KW-0472">Membrane</keyword>